<dbReference type="InterPro" id="IPR022617">
    <property type="entry name" value="Rad60/SUMO-like_dom"/>
</dbReference>
<dbReference type="RefSeq" id="XP_015693383.1">
    <property type="nucleotide sequence ID" value="XM_015837897.2"/>
</dbReference>
<dbReference type="CDD" id="cd01763">
    <property type="entry name" value="Ubl_SUMO_like"/>
    <property type="match status" value="1"/>
</dbReference>
<dbReference type="AlphaFoldDB" id="J3L1R3"/>
<dbReference type="HOGENOM" id="CLU_054897_1_0_1"/>
<dbReference type="Gramene" id="OB01G31690.1">
    <property type="protein sequence ID" value="OB01G31690.1"/>
    <property type="gene ID" value="OB01G31690"/>
</dbReference>
<proteinExistence type="predicted"/>
<name>J3L1R3_ORYBR</name>
<protein>
    <recommendedName>
        <fullName evidence="2">Rad60/SUMO-like domain-containing protein</fullName>
    </recommendedName>
</protein>
<dbReference type="eggNOG" id="ENOG502RYPZ">
    <property type="taxonomic scope" value="Eukaryota"/>
</dbReference>
<dbReference type="OMA" id="CNKRPRV"/>
<dbReference type="SUPFAM" id="SSF54236">
    <property type="entry name" value="Ubiquitin-like"/>
    <property type="match status" value="1"/>
</dbReference>
<reference evidence="3" key="2">
    <citation type="submission" date="2013-04" db="UniProtKB">
        <authorList>
            <consortium name="EnsemblPlants"/>
        </authorList>
    </citation>
    <scope>IDENTIFICATION</scope>
</reference>
<dbReference type="PANTHER" id="PTHR47813">
    <property type="entry name" value="UBIQUITIN-LIKE SUPERFAMILY PROTEIN"/>
    <property type="match status" value="1"/>
</dbReference>
<keyword evidence="4" id="KW-1185">Reference proteome</keyword>
<dbReference type="OrthoDB" id="442921at2759"/>
<dbReference type="PANTHER" id="PTHR47813:SF2">
    <property type="entry name" value="UBIQUITIN-LIKE SUPERFAMILY PROTEIN"/>
    <property type="match status" value="1"/>
</dbReference>
<sequence>MAAAAADEEELEPLFDYSRVQPTIAFSFDDTDIENSDIFVHCNKRRKAAGVDGDANPNGGSEAVQNADTAPRAAAVVDLGEEDWLPPPPPKTKCTVRPELEESSVLRELRLQKQAMAKFAESADDFLEKVVQTAKQKVQARIPTEHIDLDNSSERQVENARQKVVITIQDKAGQQQFRIYKDEKFDKLFKAYAKKVNLSLADLTFVFDGDKLDPASTPEDLDLEDEDMIEVRHK</sequence>
<feature type="domain" description="Rad60/SUMO-like" evidence="2">
    <location>
        <begin position="163"/>
        <end position="232"/>
    </location>
</feature>
<feature type="region of interest" description="Disordered" evidence="1">
    <location>
        <begin position="49"/>
        <end position="70"/>
    </location>
</feature>
<dbReference type="Pfam" id="PF11976">
    <property type="entry name" value="Rad60-SLD"/>
    <property type="match status" value="1"/>
</dbReference>
<accession>J3L1R3</accession>
<dbReference type="InterPro" id="IPR029071">
    <property type="entry name" value="Ubiquitin-like_domsf"/>
</dbReference>
<evidence type="ECO:0000259" key="2">
    <source>
        <dbReference type="Pfam" id="PF11976"/>
    </source>
</evidence>
<dbReference type="KEGG" id="obr:102704385"/>
<evidence type="ECO:0000313" key="4">
    <source>
        <dbReference type="Proteomes" id="UP000006038"/>
    </source>
</evidence>
<dbReference type="GeneID" id="102704385"/>
<evidence type="ECO:0000256" key="1">
    <source>
        <dbReference type="SAM" id="MobiDB-lite"/>
    </source>
</evidence>
<evidence type="ECO:0000313" key="3">
    <source>
        <dbReference type="EnsemblPlants" id="OB01G31690.1"/>
    </source>
</evidence>
<dbReference type="Proteomes" id="UP000006038">
    <property type="component" value="Chromosome 1"/>
</dbReference>
<dbReference type="Gene3D" id="3.10.20.90">
    <property type="entry name" value="Phosphatidylinositol 3-kinase Catalytic Subunit, Chain A, domain 1"/>
    <property type="match status" value="1"/>
</dbReference>
<gene>
    <name evidence="3" type="primary">LOC102704385</name>
</gene>
<dbReference type="EnsemblPlants" id="OB01G31690.1">
    <property type="protein sequence ID" value="OB01G31690.1"/>
    <property type="gene ID" value="OB01G31690"/>
</dbReference>
<organism evidence="3">
    <name type="scientific">Oryza brachyantha</name>
    <name type="common">malo sina</name>
    <dbReference type="NCBI Taxonomy" id="4533"/>
    <lineage>
        <taxon>Eukaryota</taxon>
        <taxon>Viridiplantae</taxon>
        <taxon>Streptophyta</taxon>
        <taxon>Embryophyta</taxon>
        <taxon>Tracheophyta</taxon>
        <taxon>Spermatophyta</taxon>
        <taxon>Magnoliopsida</taxon>
        <taxon>Liliopsida</taxon>
        <taxon>Poales</taxon>
        <taxon>Poaceae</taxon>
        <taxon>BOP clade</taxon>
        <taxon>Oryzoideae</taxon>
        <taxon>Oryzeae</taxon>
        <taxon>Oryzinae</taxon>
        <taxon>Oryza</taxon>
    </lineage>
</organism>
<dbReference type="STRING" id="4533.J3L1R3"/>
<reference evidence="3" key="1">
    <citation type="journal article" date="2013" name="Nat. Commun.">
        <title>Whole-genome sequencing of Oryza brachyantha reveals mechanisms underlying Oryza genome evolution.</title>
        <authorList>
            <person name="Chen J."/>
            <person name="Huang Q."/>
            <person name="Gao D."/>
            <person name="Wang J."/>
            <person name="Lang Y."/>
            <person name="Liu T."/>
            <person name="Li B."/>
            <person name="Bai Z."/>
            <person name="Luis Goicoechea J."/>
            <person name="Liang C."/>
            <person name="Chen C."/>
            <person name="Zhang W."/>
            <person name="Sun S."/>
            <person name="Liao Y."/>
            <person name="Zhang X."/>
            <person name="Yang L."/>
            <person name="Song C."/>
            <person name="Wang M."/>
            <person name="Shi J."/>
            <person name="Liu G."/>
            <person name="Liu J."/>
            <person name="Zhou H."/>
            <person name="Zhou W."/>
            <person name="Yu Q."/>
            <person name="An N."/>
            <person name="Chen Y."/>
            <person name="Cai Q."/>
            <person name="Wang B."/>
            <person name="Liu B."/>
            <person name="Min J."/>
            <person name="Huang Y."/>
            <person name="Wu H."/>
            <person name="Li Z."/>
            <person name="Zhang Y."/>
            <person name="Yin Y."/>
            <person name="Song W."/>
            <person name="Jiang J."/>
            <person name="Jackson S.A."/>
            <person name="Wing R.A."/>
            <person name="Wang J."/>
            <person name="Chen M."/>
        </authorList>
    </citation>
    <scope>NUCLEOTIDE SEQUENCE [LARGE SCALE GENOMIC DNA]</scope>
    <source>
        <strain evidence="3">cv. IRGC 101232</strain>
    </source>
</reference>